<reference evidence="1" key="1">
    <citation type="submission" date="2019-02" db="EMBL/GenBank/DDBJ databases">
        <authorList>
            <person name="Gruber-Vodicka R. H."/>
            <person name="Seah K. B. B."/>
        </authorList>
    </citation>
    <scope>NUCLEOTIDE SEQUENCE</scope>
    <source>
        <strain evidence="1">BECK_S127</strain>
    </source>
</reference>
<name>A0A451BRM0_9GAMM</name>
<dbReference type="AlphaFoldDB" id="A0A451BRM0"/>
<accession>A0A451BRM0</accession>
<organism evidence="1">
    <name type="scientific">Candidatus Kentrum sp. SD</name>
    <dbReference type="NCBI Taxonomy" id="2126332"/>
    <lineage>
        <taxon>Bacteria</taxon>
        <taxon>Pseudomonadati</taxon>
        <taxon>Pseudomonadota</taxon>
        <taxon>Gammaproteobacteria</taxon>
        <taxon>Candidatus Kentrum</taxon>
    </lineage>
</organism>
<gene>
    <name evidence="1" type="ORF">BECKSD772D_GA0070982_11771</name>
</gene>
<dbReference type="EMBL" id="CAADHB010000177">
    <property type="protein sequence ID" value="VFK80908.1"/>
    <property type="molecule type" value="Genomic_DNA"/>
</dbReference>
<evidence type="ECO:0000313" key="1">
    <source>
        <dbReference type="EMBL" id="VFK80908.1"/>
    </source>
</evidence>
<protein>
    <submittedName>
        <fullName evidence="1">Uncharacterized protein</fullName>
    </submittedName>
</protein>
<sequence>MTPAQKIKMGKAVADDLGKRYKFTQSGKPEATLSDILKQGKPIYPKGLDAFLDRSNPLYQKFERGDVLRLLVEKGAIEKFQIEEHMKQQSELFQSKEAFDNLANAEIQQTLTESMEKEVFNIYEKMVLRMERNRPMNFMSFLSFQKEEGIISPQQCKVLSELEKLEDKQVAIEERINELEERFLKGIEEKWRSGELKHALLNHTPKAKKRKTTLARSVPINQIYPEQRKQKLKEIKYEGKDIKGLETFTFKEFQALHFLAHKAQNQTEEEKEAVEIYKELGGFEDEKFRTISYKESEYITHAQGKDHSLVSTSGREACISAIQQLQDVEFSVLWENKEAQEKQDRYVVVPHAMMRKLTLKKPWSIIEKTEGGQKIKNFHFIAIPERVFKYQEIEKDGKYKGVKTLFDVINVDPDFFNTLKYSEPEIQHVSEALMRLSLLFIIEGSYRKEKKFVIDEEKLLKRIGLIGEKGKDKKRAIETLRKYTEKLINHKTLESIEKKDNQLVFKIAPKETESK</sequence>
<proteinExistence type="predicted"/>